<sequence>MKPHHSPVFRIIMLMNDEEVKLHTAVLTQSLHFPARITYIEVEDMESVSSTGEDDVVLKCSIGVLSSLAIYVLFPLTAISKPSVYEKLSRLNVIFAFCDSIRSITAAELSWGNSDHIRVLDPPFDFIIGTDIIGHEIRSIIVHEQMINLWKKHFEVKQYQDRRVEDEFDNEVPTEPQNLSDWRARRYEAMVARLLRDIKIT</sequence>
<protein>
    <submittedName>
        <fullName evidence="1">Uncharacterized protein</fullName>
    </submittedName>
</protein>
<dbReference type="AlphaFoldDB" id="A0A6L2LHD8"/>
<dbReference type="EMBL" id="BKCJ010004267">
    <property type="protein sequence ID" value="GEU60012.1"/>
    <property type="molecule type" value="Genomic_DNA"/>
</dbReference>
<organism evidence="1">
    <name type="scientific">Tanacetum cinerariifolium</name>
    <name type="common">Dalmatian daisy</name>
    <name type="synonym">Chrysanthemum cinerariifolium</name>
    <dbReference type="NCBI Taxonomy" id="118510"/>
    <lineage>
        <taxon>Eukaryota</taxon>
        <taxon>Viridiplantae</taxon>
        <taxon>Streptophyta</taxon>
        <taxon>Embryophyta</taxon>
        <taxon>Tracheophyta</taxon>
        <taxon>Spermatophyta</taxon>
        <taxon>Magnoliopsida</taxon>
        <taxon>eudicotyledons</taxon>
        <taxon>Gunneridae</taxon>
        <taxon>Pentapetalae</taxon>
        <taxon>asterids</taxon>
        <taxon>campanulids</taxon>
        <taxon>Asterales</taxon>
        <taxon>Asteraceae</taxon>
        <taxon>Asteroideae</taxon>
        <taxon>Anthemideae</taxon>
        <taxon>Anthemidinae</taxon>
        <taxon>Tanacetum</taxon>
    </lineage>
</organism>
<comment type="caution">
    <text evidence="1">The sequence shown here is derived from an EMBL/GenBank/DDBJ whole genome shotgun (WGS) entry which is preliminary data.</text>
</comment>
<accession>A0A6L2LHD8</accession>
<reference evidence="1" key="1">
    <citation type="journal article" date="2019" name="Sci. Rep.">
        <title>Draft genome of Tanacetum cinerariifolium, the natural source of mosquito coil.</title>
        <authorList>
            <person name="Yamashiro T."/>
            <person name="Shiraishi A."/>
            <person name="Satake H."/>
            <person name="Nakayama K."/>
        </authorList>
    </citation>
    <scope>NUCLEOTIDE SEQUENCE</scope>
</reference>
<gene>
    <name evidence="1" type="ORF">Tci_031990</name>
</gene>
<evidence type="ECO:0000313" key="1">
    <source>
        <dbReference type="EMBL" id="GEU60012.1"/>
    </source>
</evidence>
<name>A0A6L2LHD8_TANCI</name>
<proteinExistence type="predicted"/>